<feature type="transmembrane region" description="Helical" evidence="1">
    <location>
        <begin position="463"/>
        <end position="483"/>
    </location>
</feature>
<evidence type="ECO:0000259" key="2">
    <source>
        <dbReference type="Pfam" id="PF01757"/>
    </source>
</evidence>
<dbReference type="PANTHER" id="PTHR11161">
    <property type="entry name" value="O-ACYLTRANSFERASE"/>
    <property type="match status" value="1"/>
</dbReference>
<keyword evidence="1" id="KW-1133">Transmembrane helix</keyword>
<accession>A0AAW1TRA9</accession>
<organism evidence="3 4">
    <name type="scientific">Henosepilachna vigintioctopunctata</name>
    <dbReference type="NCBI Taxonomy" id="420089"/>
    <lineage>
        <taxon>Eukaryota</taxon>
        <taxon>Metazoa</taxon>
        <taxon>Ecdysozoa</taxon>
        <taxon>Arthropoda</taxon>
        <taxon>Hexapoda</taxon>
        <taxon>Insecta</taxon>
        <taxon>Pterygota</taxon>
        <taxon>Neoptera</taxon>
        <taxon>Endopterygota</taxon>
        <taxon>Coleoptera</taxon>
        <taxon>Polyphaga</taxon>
        <taxon>Cucujiformia</taxon>
        <taxon>Coccinelloidea</taxon>
        <taxon>Coccinellidae</taxon>
        <taxon>Epilachninae</taxon>
        <taxon>Epilachnini</taxon>
        <taxon>Henosepilachna</taxon>
    </lineage>
</organism>
<dbReference type="Pfam" id="PF01757">
    <property type="entry name" value="Acyl_transf_3"/>
    <property type="match status" value="1"/>
</dbReference>
<feature type="transmembrane region" description="Helical" evidence="1">
    <location>
        <begin position="391"/>
        <end position="416"/>
    </location>
</feature>
<reference evidence="3 4" key="1">
    <citation type="submission" date="2023-03" db="EMBL/GenBank/DDBJ databases">
        <title>Genome insight into feeding habits of ladybird beetles.</title>
        <authorList>
            <person name="Li H.-S."/>
            <person name="Huang Y.-H."/>
            <person name="Pang H."/>
        </authorList>
    </citation>
    <scope>NUCLEOTIDE SEQUENCE [LARGE SCALE GENOMIC DNA]</scope>
    <source>
        <strain evidence="3">SYSU_2023b</strain>
        <tissue evidence="3">Whole body</tissue>
    </source>
</reference>
<feature type="domain" description="Acyltransferase 3" evidence="2">
    <location>
        <begin position="167"/>
        <end position="560"/>
    </location>
</feature>
<dbReference type="InterPro" id="IPR002656">
    <property type="entry name" value="Acyl_transf_3_dom"/>
</dbReference>
<feature type="transmembrane region" description="Helical" evidence="1">
    <location>
        <begin position="536"/>
        <end position="559"/>
    </location>
</feature>
<dbReference type="GO" id="GO:0016747">
    <property type="term" value="F:acyltransferase activity, transferring groups other than amino-acyl groups"/>
    <property type="evidence" value="ECO:0007669"/>
    <property type="project" value="InterPro"/>
</dbReference>
<feature type="transmembrane region" description="Helical" evidence="1">
    <location>
        <begin position="173"/>
        <end position="194"/>
    </location>
</feature>
<name>A0AAW1TRA9_9CUCU</name>
<feature type="transmembrane region" description="Helical" evidence="1">
    <location>
        <begin position="428"/>
        <end position="451"/>
    </location>
</feature>
<feature type="transmembrane region" description="Helical" evidence="1">
    <location>
        <begin position="350"/>
        <end position="371"/>
    </location>
</feature>
<gene>
    <name evidence="3" type="ORF">WA026_002417</name>
</gene>
<comment type="caution">
    <text evidence="3">The sequence shown here is derived from an EMBL/GenBank/DDBJ whole genome shotgun (WGS) entry which is preliminary data.</text>
</comment>
<feature type="transmembrane region" description="Helical" evidence="1">
    <location>
        <begin position="504"/>
        <end position="524"/>
    </location>
</feature>
<feature type="transmembrane region" description="Helical" evidence="1">
    <location>
        <begin position="214"/>
        <end position="236"/>
    </location>
</feature>
<evidence type="ECO:0000313" key="3">
    <source>
        <dbReference type="EMBL" id="KAK9874062.1"/>
    </source>
</evidence>
<dbReference type="PANTHER" id="PTHR11161:SF72">
    <property type="entry name" value="FI21449P1"/>
    <property type="match status" value="1"/>
</dbReference>
<keyword evidence="1" id="KW-0472">Membrane</keyword>
<feature type="transmembrane region" description="Helical" evidence="1">
    <location>
        <begin position="257"/>
        <end position="274"/>
    </location>
</feature>
<dbReference type="Proteomes" id="UP001431783">
    <property type="component" value="Unassembled WGS sequence"/>
</dbReference>
<keyword evidence="1" id="KW-0812">Transmembrane</keyword>
<protein>
    <recommendedName>
        <fullName evidence="2">Acyltransferase 3 domain-containing protein</fullName>
    </recommendedName>
</protein>
<sequence>MLLGDEALYCTIEFQLVPEDAKNPTETWKKIEELNQNPRNYRHDRLRHGVCVQTTCPNISTNIREGLENCYSRKYYRFGMTGKITEMHCQKNEIPPLDVHDIIILFLFFAYALLLTVASLFYGSGKTAVQHRTTSSVETVLSCFSIQNNWRRLTTMKDEPGTEELKCIQGLRFWNMFLVLFSHALLCMLSGPVINTRTVENMMNRASTYLVTGLAPIVTQTFFLISSWILTYHVLMRYGEGNNLKISHLLKIVLNRYIRLTPALAVMLAIHTTVPKYISKGPYWYHIIGRESENCRMNGWSNLLYINNYWNPSRMCMSHTWYLAADTQLFILGLCILAMMNKYPAKKAKILGFFLIVGISIPGILCFVNGYDILQSYPEHLYMLFLNLEDWHVVFSSGYSNIGALVLGISVGYLFYINKDENMFNTKIRQGMMSMIPLALCFLSAFVMFYMKSPNYSYSKLNASLWWSGTKNGLCLAAAIFIFGMTKKLGGFLLWMCCWRPVRYLSRLTYSTFLVHTFLLRVETAFQRSPTYINDYAFIMLTLEIVTVACIFGFILCITCEMPVSALQKLSFSTELMENRSAKKIMDVKEGRQIFNKNK</sequence>
<dbReference type="InterPro" id="IPR052728">
    <property type="entry name" value="O2_lipid_transport_reg"/>
</dbReference>
<dbReference type="EMBL" id="JARQZJ010000031">
    <property type="protein sequence ID" value="KAK9874062.1"/>
    <property type="molecule type" value="Genomic_DNA"/>
</dbReference>
<proteinExistence type="predicted"/>
<evidence type="ECO:0000313" key="4">
    <source>
        <dbReference type="Proteomes" id="UP001431783"/>
    </source>
</evidence>
<keyword evidence="4" id="KW-1185">Reference proteome</keyword>
<feature type="transmembrane region" description="Helical" evidence="1">
    <location>
        <begin position="319"/>
        <end position="338"/>
    </location>
</feature>
<dbReference type="AlphaFoldDB" id="A0AAW1TRA9"/>
<feature type="transmembrane region" description="Helical" evidence="1">
    <location>
        <begin position="102"/>
        <end position="122"/>
    </location>
</feature>
<evidence type="ECO:0000256" key="1">
    <source>
        <dbReference type="SAM" id="Phobius"/>
    </source>
</evidence>